<keyword evidence="1" id="KW-1133">Transmembrane helix</keyword>
<evidence type="ECO:0000313" key="3">
    <source>
        <dbReference type="Proteomes" id="UP000055024"/>
    </source>
</evidence>
<feature type="non-terminal residue" evidence="2">
    <location>
        <position position="49"/>
    </location>
</feature>
<organism evidence="2 3">
    <name type="scientific">Trichinella zimbabwensis</name>
    <dbReference type="NCBI Taxonomy" id="268475"/>
    <lineage>
        <taxon>Eukaryota</taxon>
        <taxon>Metazoa</taxon>
        <taxon>Ecdysozoa</taxon>
        <taxon>Nematoda</taxon>
        <taxon>Enoplea</taxon>
        <taxon>Dorylaimia</taxon>
        <taxon>Trichinellida</taxon>
        <taxon>Trichinellidae</taxon>
        <taxon>Trichinella</taxon>
    </lineage>
</organism>
<dbReference type="AlphaFoldDB" id="A0A0V1G9W2"/>
<comment type="caution">
    <text evidence="2">The sequence shown here is derived from an EMBL/GenBank/DDBJ whole genome shotgun (WGS) entry which is preliminary data.</text>
</comment>
<proteinExistence type="predicted"/>
<keyword evidence="1" id="KW-0812">Transmembrane</keyword>
<evidence type="ECO:0000256" key="1">
    <source>
        <dbReference type="SAM" id="Phobius"/>
    </source>
</evidence>
<name>A0A0V1G9W2_9BILA</name>
<accession>A0A0V1G9W2</accession>
<gene>
    <name evidence="2" type="ORF">T11_6975</name>
</gene>
<dbReference type="Proteomes" id="UP000055024">
    <property type="component" value="Unassembled WGS sequence"/>
</dbReference>
<sequence length="49" mass="5838">LLGAVHRFQSGLLLFIRVYQINYVLAGNYMKFMYKMLFRLSDDFVLMSN</sequence>
<keyword evidence="3" id="KW-1185">Reference proteome</keyword>
<evidence type="ECO:0000313" key="2">
    <source>
        <dbReference type="EMBL" id="KRY95048.1"/>
    </source>
</evidence>
<keyword evidence="1" id="KW-0472">Membrane</keyword>
<feature type="transmembrane region" description="Helical" evidence="1">
    <location>
        <begin position="12"/>
        <end position="30"/>
    </location>
</feature>
<protein>
    <submittedName>
        <fullName evidence="2">Uncharacterized protein</fullName>
    </submittedName>
</protein>
<reference evidence="2 3" key="1">
    <citation type="submission" date="2015-01" db="EMBL/GenBank/DDBJ databases">
        <title>Evolution of Trichinella species and genotypes.</title>
        <authorList>
            <person name="Korhonen P.K."/>
            <person name="Edoardo P."/>
            <person name="Giuseppe L.R."/>
            <person name="Gasser R.B."/>
        </authorList>
    </citation>
    <scope>NUCLEOTIDE SEQUENCE [LARGE SCALE GENOMIC DNA]</scope>
    <source>
        <strain evidence="2">ISS1029</strain>
    </source>
</reference>
<feature type="non-terminal residue" evidence="2">
    <location>
        <position position="1"/>
    </location>
</feature>
<dbReference type="EMBL" id="JYDP01004221">
    <property type="protein sequence ID" value="KRY95048.1"/>
    <property type="molecule type" value="Genomic_DNA"/>
</dbReference>